<dbReference type="AlphaFoldDB" id="A0AA44DH56"/>
<name>A0AA44DH56_STRE0</name>
<organism evidence="1 2">
    <name type="scientific">Streptomyces somaliensis (strain ATCC 33201 / DSM 40738 / JCM 12659 / KCTC 9044 / NCTC 11332 / NRRL B-12077 / IP 733)</name>
    <dbReference type="NCBI Taxonomy" id="1134445"/>
    <lineage>
        <taxon>Bacteria</taxon>
        <taxon>Bacillati</taxon>
        <taxon>Actinomycetota</taxon>
        <taxon>Actinomycetes</taxon>
        <taxon>Kitasatosporales</taxon>
        <taxon>Streptomycetaceae</taxon>
        <taxon>Streptomyces</taxon>
    </lineage>
</organism>
<accession>A0AA44DH56</accession>
<sequence length="68" mass="7385">MTAQEARAIPPATENTAGQAPILFASAGTRLIAAANCRVSDYENPQQEVWEVDPATGKPRWKYQLARG</sequence>
<reference evidence="1 2" key="1">
    <citation type="submission" date="2020-04" db="EMBL/GenBank/DDBJ databases">
        <title>MicrobeNet Type strains.</title>
        <authorList>
            <person name="Nicholson A.C."/>
        </authorList>
    </citation>
    <scope>NUCLEOTIDE SEQUENCE [LARGE SCALE GENOMIC DNA]</scope>
    <source>
        <strain evidence="1 2">DSM 40738</strain>
    </source>
</reference>
<comment type="caution">
    <text evidence="1">The sequence shown here is derived from an EMBL/GenBank/DDBJ whole genome shotgun (WGS) entry which is preliminary data.</text>
</comment>
<dbReference type="Proteomes" id="UP000570003">
    <property type="component" value="Unassembled WGS sequence"/>
</dbReference>
<evidence type="ECO:0000313" key="2">
    <source>
        <dbReference type="Proteomes" id="UP000570003"/>
    </source>
</evidence>
<protein>
    <submittedName>
        <fullName evidence="1">Uncharacterized protein</fullName>
    </submittedName>
</protein>
<feature type="non-terminal residue" evidence="1">
    <location>
        <position position="68"/>
    </location>
</feature>
<proteinExistence type="predicted"/>
<keyword evidence="2" id="KW-1185">Reference proteome</keyword>
<dbReference type="EMBL" id="JAAXOU010000341">
    <property type="protein sequence ID" value="NKY16365.1"/>
    <property type="molecule type" value="Genomic_DNA"/>
</dbReference>
<evidence type="ECO:0000313" key="1">
    <source>
        <dbReference type="EMBL" id="NKY16365.1"/>
    </source>
</evidence>
<gene>
    <name evidence="1" type="ORF">HGA06_20200</name>
</gene>